<keyword evidence="4" id="KW-1185">Reference proteome</keyword>
<accession>A0A2N5V9V9</accession>
<feature type="domain" description="Retroviral polymerase SH3-like" evidence="2">
    <location>
        <begin position="31"/>
        <end position="76"/>
    </location>
</feature>
<dbReference type="Pfam" id="PF25597">
    <property type="entry name" value="SH3_retrovirus"/>
    <property type="match status" value="1"/>
</dbReference>
<feature type="region of interest" description="Disordered" evidence="1">
    <location>
        <begin position="88"/>
        <end position="182"/>
    </location>
</feature>
<gene>
    <name evidence="3" type="ORF">PCANC_09600</name>
</gene>
<evidence type="ECO:0000256" key="1">
    <source>
        <dbReference type="SAM" id="MobiDB-lite"/>
    </source>
</evidence>
<feature type="compositionally biased region" description="Pro residues" evidence="1">
    <location>
        <begin position="148"/>
        <end position="178"/>
    </location>
</feature>
<proteinExistence type="predicted"/>
<reference evidence="3 4" key="1">
    <citation type="submission" date="2017-11" db="EMBL/GenBank/DDBJ databases">
        <title>De novo assembly and phasing of dikaryotic genomes from two isolates of Puccinia coronata f. sp. avenae, the causal agent of oat crown rust.</title>
        <authorList>
            <person name="Miller M.E."/>
            <person name="Zhang Y."/>
            <person name="Omidvar V."/>
            <person name="Sperschneider J."/>
            <person name="Schwessinger B."/>
            <person name="Raley C."/>
            <person name="Palmer J.M."/>
            <person name="Garnica D."/>
            <person name="Upadhyaya N."/>
            <person name="Rathjen J."/>
            <person name="Taylor J.M."/>
            <person name="Park R.F."/>
            <person name="Dodds P.N."/>
            <person name="Hirsch C.D."/>
            <person name="Kianian S.F."/>
            <person name="Figueroa M."/>
        </authorList>
    </citation>
    <scope>NUCLEOTIDE SEQUENCE [LARGE SCALE GENOMIC DNA]</scope>
    <source>
        <strain evidence="3">12NC29</strain>
    </source>
</reference>
<protein>
    <recommendedName>
        <fullName evidence="2">Retroviral polymerase SH3-like domain-containing protein</fullName>
    </recommendedName>
</protein>
<evidence type="ECO:0000313" key="3">
    <source>
        <dbReference type="EMBL" id="PLW46775.1"/>
    </source>
</evidence>
<dbReference type="Proteomes" id="UP000235388">
    <property type="component" value="Unassembled WGS sequence"/>
</dbReference>
<dbReference type="AlphaFoldDB" id="A0A2N5V9V9"/>
<comment type="caution">
    <text evidence="3">The sequence shown here is derived from an EMBL/GenBank/DDBJ whole genome shotgun (WGS) entry which is preliminary data.</text>
</comment>
<evidence type="ECO:0000259" key="2">
    <source>
        <dbReference type="Pfam" id="PF25597"/>
    </source>
</evidence>
<organism evidence="3 4">
    <name type="scientific">Puccinia coronata f. sp. avenae</name>
    <dbReference type="NCBI Taxonomy" id="200324"/>
    <lineage>
        <taxon>Eukaryota</taxon>
        <taxon>Fungi</taxon>
        <taxon>Dikarya</taxon>
        <taxon>Basidiomycota</taxon>
        <taxon>Pucciniomycotina</taxon>
        <taxon>Pucciniomycetes</taxon>
        <taxon>Pucciniales</taxon>
        <taxon>Pucciniaceae</taxon>
        <taxon>Puccinia</taxon>
    </lineage>
</organism>
<dbReference type="EMBL" id="PGCJ01000116">
    <property type="protein sequence ID" value="PLW46775.1"/>
    <property type="molecule type" value="Genomic_DNA"/>
</dbReference>
<sequence>MSLLATRSKWKDHLLTVSIDKTSKRFSIHQVHVHHHPSSKVSVPSRPLISLGYENNSDALRFFDPSKRVIVISRDYSPTALKFPYNSPSAVCKPSDSLPISVSPPLPKSDDQVVVNVKTSRPALNNGNCPATPPSRQHALPISTTPTSSPPPLHSTPSPPQSTTPQSSPPRQQPPPPAKKGYAYVPVDQLARREIHGDISSNNIVTTSRRPHTRNNELPPPAEEVGHVYCAMFEGPEDELLLNESVPVKAALQSGNEVHSWKEAMTKEYDSLHANHTGTE</sequence>
<evidence type="ECO:0000313" key="4">
    <source>
        <dbReference type="Proteomes" id="UP000235388"/>
    </source>
</evidence>
<feature type="compositionally biased region" description="Polar residues" evidence="1">
    <location>
        <begin position="117"/>
        <end position="129"/>
    </location>
</feature>
<name>A0A2N5V9V9_9BASI</name>
<dbReference type="InterPro" id="IPR057670">
    <property type="entry name" value="SH3_retrovirus"/>
</dbReference>